<dbReference type="PROSITE" id="PS50109">
    <property type="entry name" value="HIS_KIN"/>
    <property type="match status" value="1"/>
</dbReference>
<dbReference type="SMART" id="SM00387">
    <property type="entry name" value="HATPase_c"/>
    <property type="match status" value="1"/>
</dbReference>
<evidence type="ECO:0000259" key="6">
    <source>
        <dbReference type="PROSITE" id="PS50109"/>
    </source>
</evidence>
<keyword evidence="3" id="KW-0597">Phosphoprotein</keyword>
<dbReference type="SUPFAM" id="SSF55785">
    <property type="entry name" value="PYP-like sensor domain (PAS domain)"/>
    <property type="match status" value="2"/>
</dbReference>
<dbReference type="PROSITE" id="PS50113">
    <property type="entry name" value="PAC"/>
    <property type="match status" value="2"/>
</dbReference>
<organism evidence="9 10">
    <name type="scientific">Haloplanus aerogenes</name>
    <dbReference type="NCBI Taxonomy" id="660522"/>
    <lineage>
        <taxon>Archaea</taxon>
        <taxon>Methanobacteriati</taxon>
        <taxon>Methanobacteriota</taxon>
        <taxon>Stenosarchaea group</taxon>
        <taxon>Halobacteria</taxon>
        <taxon>Halobacteriales</taxon>
        <taxon>Haloferacaceae</taxon>
        <taxon>Haloplanus</taxon>
    </lineage>
</organism>
<dbReference type="SMART" id="SM00086">
    <property type="entry name" value="PAC"/>
    <property type="match status" value="2"/>
</dbReference>
<comment type="catalytic activity">
    <reaction evidence="1">
        <text>ATP + protein L-histidine = ADP + protein N-phospho-L-histidine.</text>
        <dbReference type="EC" id="2.7.13.3"/>
    </reaction>
</comment>
<dbReference type="GeneID" id="38470630"/>
<evidence type="ECO:0000256" key="1">
    <source>
        <dbReference type="ARBA" id="ARBA00000085"/>
    </source>
</evidence>
<evidence type="ECO:0000256" key="2">
    <source>
        <dbReference type="ARBA" id="ARBA00012438"/>
    </source>
</evidence>
<dbReference type="Gene3D" id="3.30.450.20">
    <property type="entry name" value="PAS domain"/>
    <property type="match status" value="2"/>
</dbReference>
<evidence type="ECO:0000256" key="3">
    <source>
        <dbReference type="ARBA" id="ARBA00022553"/>
    </source>
</evidence>
<keyword evidence="5" id="KW-0418">Kinase</keyword>
<evidence type="ECO:0000259" key="8">
    <source>
        <dbReference type="PROSITE" id="PS50113"/>
    </source>
</evidence>
<dbReference type="InterPro" id="IPR052162">
    <property type="entry name" value="Sensor_kinase/Photoreceptor"/>
</dbReference>
<feature type="domain" description="PAS" evidence="7">
    <location>
        <begin position="129"/>
        <end position="202"/>
    </location>
</feature>
<dbReference type="InterPro" id="IPR035965">
    <property type="entry name" value="PAS-like_dom_sf"/>
</dbReference>
<dbReference type="EMBL" id="REFS01000010">
    <property type="protein sequence ID" value="RMB08318.1"/>
    <property type="molecule type" value="Genomic_DNA"/>
</dbReference>
<dbReference type="EC" id="2.7.13.3" evidence="2"/>
<proteinExistence type="predicted"/>
<dbReference type="CDD" id="cd00130">
    <property type="entry name" value="PAS"/>
    <property type="match status" value="2"/>
</dbReference>
<protein>
    <recommendedName>
        <fullName evidence="2">histidine kinase</fullName>
        <ecNumber evidence="2">2.7.13.3</ecNumber>
    </recommendedName>
</protein>
<name>A0A3M0CFD7_9EURY</name>
<dbReference type="PANTHER" id="PTHR43304">
    <property type="entry name" value="PHYTOCHROME-LIKE PROTEIN CPH1"/>
    <property type="match status" value="1"/>
</dbReference>
<dbReference type="GO" id="GO:0000155">
    <property type="term" value="F:phosphorelay sensor kinase activity"/>
    <property type="evidence" value="ECO:0007669"/>
    <property type="project" value="InterPro"/>
</dbReference>
<dbReference type="SMART" id="SM00091">
    <property type="entry name" value="PAS"/>
    <property type="match status" value="2"/>
</dbReference>
<dbReference type="InterPro" id="IPR036890">
    <property type="entry name" value="HATPase_C_sf"/>
</dbReference>
<dbReference type="Pfam" id="PF08447">
    <property type="entry name" value="PAS_3"/>
    <property type="match status" value="1"/>
</dbReference>
<dbReference type="PROSITE" id="PS50112">
    <property type="entry name" value="PAS"/>
    <property type="match status" value="2"/>
</dbReference>
<sequence>MTQSDSRGLLLDQSQDKISLIDEHGTFTYVNGAVRRILGFDPADLVGETAFEYIHPDDVETIRRVFERTLRSESFTEATVEYRFRAADDSWVWLESRMSNLTDTELDGFVVSSRDVTDRVRAEHEYAETASRLEEIAAASGDALWMFNADWSELLFMNPAYEEIYGMPVEEVKASPEAFLETIHPDDVVAVEDAMECLSAGNAVDIEYRVNPQEHYKRWVWVQGQPITQDGEIVRIAGFTRDITDRKRRERQLFVMDNLLRHNLRNDLNVILGTADLIEGTVPEVDDQTAIIRRTAENLLRSAQKQREIIELVTGQERRERIDLQEVVSESIATVRDRYPTATVSVTTFDAVTVRGRPELKAAVIELLENAIQNSEAVNPTVMVRLQQVGHHAELSVEDEATPIPPIEAAVLKGEHEMTDVYHSSGLGFWLVYWSVELSNGTISVHSEDGRGNRITVSLPRAME</sequence>
<dbReference type="InterPro" id="IPR000014">
    <property type="entry name" value="PAS"/>
</dbReference>
<dbReference type="InterPro" id="IPR000700">
    <property type="entry name" value="PAS-assoc_C"/>
</dbReference>
<dbReference type="NCBIfam" id="TIGR00229">
    <property type="entry name" value="sensory_box"/>
    <property type="match status" value="2"/>
</dbReference>
<dbReference type="InterPro" id="IPR001610">
    <property type="entry name" value="PAC"/>
</dbReference>
<dbReference type="InterPro" id="IPR005467">
    <property type="entry name" value="His_kinase_dom"/>
</dbReference>
<evidence type="ECO:0000313" key="9">
    <source>
        <dbReference type="EMBL" id="RMB08318.1"/>
    </source>
</evidence>
<feature type="domain" description="Histidine kinase" evidence="6">
    <location>
        <begin position="259"/>
        <end position="463"/>
    </location>
</feature>
<dbReference type="PANTHER" id="PTHR43304:SF1">
    <property type="entry name" value="PAC DOMAIN-CONTAINING PROTEIN"/>
    <property type="match status" value="1"/>
</dbReference>
<dbReference type="InterPro" id="IPR003594">
    <property type="entry name" value="HATPase_dom"/>
</dbReference>
<evidence type="ECO:0000259" key="7">
    <source>
        <dbReference type="PROSITE" id="PS50112"/>
    </source>
</evidence>
<keyword evidence="4" id="KW-0808">Transferase</keyword>
<dbReference type="InterPro" id="IPR013655">
    <property type="entry name" value="PAS_fold_3"/>
</dbReference>
<dbReference type="Pfam" id="PF08448">
    <property type="entry name" value="PAS_4"/>
    <property type="match status" value="1"/>
</dbReference>
<comment type="caution">
    <text evidence="9">The sequence shown here is derived from an EMBL/GenBank/DDBJ whole genome shotgun (WGS) entry which is preliminary data.</text>
</comment>
<dbReference type="InterPro" id="IPR013656">
    <property type="entry name" value="PAS_4"/>
</dbReference>
<evidence type="ECO:0000256" key="4">
    <source>
        <dbReference type="ARBA" id="ARBA00022679"/>
    </source>
</evidence>
<feature type="domain" description="PAC" evidence="8">
    <location>
        <begin position="204"/>
        <end position="255"/>
    </location>
</feature>
<dbReference type="AlphaFoldDB" id="A0A3M0CFD7"/>
<evidence type="ECO:0000313" key="10">
    <source>
        <dbReference type="Proteomes" id="UP000277326"/>
    </source>
</evidence>
<dbReference type="Proteomes" id="UP000277326">
    <property type="component" value="Unassembled WGS sequence"/>
</dbReference>
<feature type="domain" description="PAC" evidence="8">
    <location>
        <begin position="78"/>
        <end position="128"/>
    </location>
</feature>
<dbReference type="InterPro" id="IPR003661">
    <property type="entry name" value="HisK_dim/P_dom"/>
</dbReference>
<feature type="domain" description="PAS" evidence="7">
    <location>
        <begin position="10"/>
        <end position="73"/>
    </location>
</feature>
<dbReference type="RefSeq" id="WP_199722784.1">
    <property type="nucleotide sequence ID" value="NZ_CP034145.1"/>
</dbReference>
<reference evidence="9 10" key="1">
    <citation type="journal article" date="2015" name="Stand. Genomic Sci.">
        <title>Genomic Encyclopedia of Bacterial and Archaeal Type Strains, Phase III: the genomes of soil and plant-associated and newly described type strains.</title>
        <authorList>
            <person name="Whitman W.B."/>
            <person name="Woyke T."/>
            <person name="Klenk H.P."/>
            <person name="Zhou Y."/>
            <person name="Lilburn T.G."/>
            <person name="Beck B.J."/>
            <person name="De Vos P."/>
            <person name="Vandamme P."/>
            <person name="Eisen J.A."/>
            <person name="Garrity G."/>
            <person name="Hugenholtz P."/>
            <person name="Kyrpides N.C."/>
        </authorList>
    </citation>
    <scope>NUCLEOTIDE SEQUENCE [LARGE SCALE GENOMIC DNA]</scope>
    <source>
        <strain evidence="9 10">CGMCC 1.10124</strain>
    </source>
</reference>
<gene>
    <name evidence="9" type="ORF">ATH50_3531</name>
</gene>
<dbReference type="SUPFAM" id="SSF55874">
    <property type="entry name" value="ATPase domain of HSP90 chaperone/DNA topoisomerase II/histidine kinase"/>
    <property type="match status" value="1"/>
</dbReference>
<dbReference type="CDD" id="cd00082">
    <property type="entry name" value="HisKA"/>
    <property type="match status" value="1"/>
</dbReference>
<dbReference type="Gene3D" id="3.30.565.10">
    <property type="entry name" value="Histidine kinase-like ATPase, C-terminal domain"/>
    <property type="match status" value="1"/>
</dbReference>
<dbReference type="OrthoDB" id="106630at2157"/>
<evidence type="ECO:0000256" key="5">
    <source>
        <dbReference type="ARBA" id="ARBA00022777"/>
    </source>
</evidence>
<accession>A0A3M0CFD7</accession>
<dbReference type="Pfam" id="PF02518">
    <property type="entry name" value="HATPase_c"/>
    <property type="match status" value="1"/>
</dbReference>